<keyword evidence="2" id="KW-0678">Repressor</keyword>
<name>A0A0G0ZAW1_9BACT</name>
<dbReference type="CDD" id="cd06529">
    <property type="entry name" value="S24_LexA-like"/>
    <property type="match status" value="1"/>
</dbReference>
<dbReference type="InterPro" id="IPR036388">
    <property type="entry name" value="WH-like_DNA-bd_sf"/>
</dbReference>
<evidence type="ECO:0000313" key="15">
    <source>
        <dbReference type="EMBL" id="KKS45837.1"/>
    </source>
</evidence>
<gene>
    <name evidence="15" type="ORF">UV11_C0039G0016</name>
</gene>
<evidence type="ECO:0000256" key="7">
    <source>
        <dbReference type="ARBA" id="ARBA00023015"/>
    </source>
</evidence>
<sequence>MQKKSNLGIGSPSKRQAEVLQFIGEFRKKKGYPPSLGEIAGHFDISIPTVHQHISYLRQKNLLTTERGKRRSIQALNNHKHGVVEIPLMGLIAAGGPIEAIRDPRPIEVPRNMLSSGANYYALKVAGTSMIEDGIFDGDIVVVHEQPAVEEGEKAVAYLPDKDAVTLKRIYHEKGKIKLVSANQKMKPFYEDNVEIQGKVVGVLRKEI</sequence>
<dbReference type="InterPro" id="IPR006199">
    <property type="entry name" value="LexA_DNA-bd_dom"/>
</dbReference>
<dbReference type="EMBL" id="LCDF01000039">
    <property type="protein sequence ID" value="KKS45837.1"/>
    <property type="molecule type" value="Genomic_DNA"/>
</dbReference>
<dbReference type="InterPro" id="IPR036390">
    <property type="entry name" value="WH_DNA-bd_sf"/>
</dbReference>
<dbReference type="SUPFAM" id="SSF51306">
    <property type="entry name" value="LexA/Signal peptidase"/>
    <property type="match status" value="1"/>
</dbReference>
<accession>A0A0G0ZAW1</accession>
<dbReference type="AlphaFoldDB" id="A0A0G0ZAW1"/>
<dbReference type="Gene3D" id="1.10.10.10">
    <property type="entry name" value="Winged helix-like DNA-binding domain superfamily/Winged helix DNA-binding domain"/>
    <property type="match status" value="1"/>
</dbReference>
<evidence type="ECO:0000256" key="6">
    <source>
        <dbReference type="ARBA" id="ARBA00022813"/>
    </source>
</evidence>
<dbReference type="InterPro" id="IPR015927">
    <property type="entry name" value="Peptidase_S24_S26A/B/C"/>
</dbReference>
<dbReference type="SUPFAM" id="SSF46785">
    <property type="entry name" value="Winged helix' DNA-binding domain"/>
    <property type="match status" value="1"/>
</dbReference>
<dbReference type="PANTHER" id="PTHR33516">
    <property type="entry name" value="LEXA REPRESSOR"/>
    <property type="match status" value="1"/>
</dbReference>
<evidence type="ECO:0000259" key="14">
    <source>
        <dbReference type="Pfam" id="PF01726"/>
    </source>
</evidence>
<evidence type="ECO:0000256" key="10">
    <source>
        <dbReference type="ARBA" id="ARBA00023204"/>
    </source>
</evidence>
<keyword evidence="4" id="KW-0227">DNA damage</keyword>
<dbReference type="InterPro" id="IPR006197">
    <property type="entry name" value="Peptidase_S24_LexA"/>
</dbReference>
<evidence type="ECO:0000256" key="11">
    <source>
        <dbReference type="ARBA" id="ARBA00023236"/>
    </source>
</evidence>
<keyword evidence="11" id="KW-0742">SOS response</keyword>
<dbReference type="Proteomes" id="UP000034036">
    <property type="component" value="Unassembled WGS sequence"/>
</dbReference>
<keyword evidence="3" id="KW-0235">DNA replication</keyword>
<evidence type="ECO:0000256" key="9">
    <source>
        <dbReference type="ARBA" id="ARBA00023163"/>
    </source>
</evidence>
<dbReference type="PRINTS" id="PR00726">
    <property type="entry name" value="LEXASERPTASE"/>
</dbReference>
<evidence type="ECO:0000256" key="4">
    <source>
        <dbReference type="ARBA" id="ARBA00022763"/>
    </source>
</evidence>
<feature type="domain" description="LexA repressor DNA-binding" evidence="14">
    <location>
        <begin position="13"/>
        <end position="71"/>
    </location>
</feature>
<keyword evidence="7" id="KW-0805">Transcription regulation</keyword>
<dbReference type="GO" id="GO:0006281">
    <property type="term" value="P:DNA repair"/>
    <property type="evidence" value="ECO:0007669"/>
    <property type="project" value="UniProtKB-KW"/>
</dbReference>
<dbReference type="GO" id="GO:0004252">
    <property type="term" value="F:serine-type endopeptidase activity"/>
    <property type="evidence" value="ECO:0007669"/>
    <property type="project" value="InterPro"/>
</dbReference>
<dbReference type="NCBIfam" id="TIGR00498">
    <property type="entry name" value="lexA"/>
    <property type="match status" value="1"/>
</dbReference>
<dbReference type="InterPro" id="IPR006200">
    <property type="entry name" value="LexA"/>
</dbReference>
<evidence type="ECO:0000256" key="5">
    <source>
        <dbReference type="ARBA" id="ARBA00022801"/>
    </source>
</evidence>
<evidence type="ECO:0000256" key="12">
    <source>
        <dbReference type="RuleBase" id="RU003991"/>
    </source>
</evidence>
<reference evidence="15 16" key="1">
    <citation type="journal article" date="2015" name="Nature">
        <title>rRNA introns, odd ribosomes, and small enigmatic genomes across a large radiation of phyla.</title>
        <authorList>
            <person name="Brown C.T."/>
            <person name="Hug L.A."/>
            <person name="Thomas B.C."/>
            <person name="Sharon I."/>
            <person name="Castelle C.J."/>
            <person name="Singh A."/>
            <person name="Wilkins M.J."/>
            <person name="Williams K.H."/>
            <person name="Banfield J.F."/>
        </authorList>
    </citation>
    <scope>NUCLEOTIDE SEQUENCE [LARGE SCALE GENOMIC DNA]</scope>
</reference>
<comment type="caution">
    <text evidence="15">The sequence shown here is derived from an EMBL/GenBank/DDBJ whole genome shotgun (WGS) entry which is preliminary data.</text>
</comment>
<dbReference type="Pfam" id="PF01726">
    <property type="entry name" value="LexA_DNA_bind"/>
    <property type="match status" value="1"/>
</dbReference>
<keyword evidence="8" id="KW-0238">DNA-binding</keyword>
<organism evidence="15 16">
    <name type="scientific">Candidatus Giovannonibacteria bacterium GW2011_GWF2_42_19</name>
    <dbReference type="NCBI Taxonomy" id="1618659"/>
    <lineage>
        <taxon>Bacteria</taxon>
        <taxon>Candidatus Giovannoniibacteriota</taxon>
    </lineage>
</organism>
<dbReference type="GO" id="GO:0006260">
    <property type="term" value="P:DNA replication"/>
    <property type="evidence" value="ECO:0007669"/>
    <property type="project" value="UniProtKB-KW"/>
</dbReference>
<keyword evidence="9" id="KW-0804">Transcription</keyword>
<dbReference type="InterPro" id="IPR050077">
    <property type="entry name" value="LexA_repressor"/>
</dbReference>
<proteinExistence type="inferred from homology"/>
<dbReference type="InterPro" id="IPR036286">
    <property type="entry name" value="LexA/Signal_pep-like_sf"/>
</dbReference>
<dbReference type="Pfam" id="PF00717">
    <property type="entry name" value="Peptidase_S24"/>
    <property type="match status" value="1"/>
</dbReference>
<dbReference type="GO" id="GO:0009432">
    <property type="term" value="P:SOS response"/>
    <property type="evidence" value="ECO:0007669"/>
    <property type="project" value="UniProtKB-KW"/>
</dbReference>
<evidence type="ECO:0000259" key="13">
    <source>
        <dbReference type="Pfam" id="PF00717"/>
    </source>
</evidence>
<evidence type="ECO:0000256" key="1">
    <source>
        <dbReference type="ARBA" id="ARBA00007484"/>
    </source>
</evidence>
<protein>
    <submittedName>
        <fullName evidence="15">LexA repressor</fullName>
    </submittedName>
</protein>
<evidence type="ECO:0000256" key="2">
    <source>
        <dbReference type="ARBA" id="ARBA00022491"/>
    </source>
</evidence>
<evidence type="ECO:0000256" key="3">
    <source>
        <dbReference type="ARBA" id="ARBA00022705"/>
    </source>
</evidence>
<dbReference type="PANTHER" id="PTHR33516:SF2">
    <property type="entry name" value="LEXA REPRESSOR-RELATED"/>
    <property type="match status" value="1"/>
</dbReference>
<dbReference type="GO" id="GO:0045892">
    <property type="term" value="P:negative regulation of DNA-templated transcription"/>
    <property type="evidence" value="ECO:0007669"/>
    <property type="project" value="InterPro"/>
</dbReference>
<feature type="domain" description="Peptidase S24/S26A/S26B/S26C" evidence="13">
    <location>
        <begin position="87"/>
        <end position="201"/>
    </location>
</feature>
<keyword evidence="5 12" id="KW-0378">Hydrolase</keyword>
<dbReference type="Gene3D" id="2.10.109.10">
    <property type="entry name" value="Umud Fragment, subunit A"/>
    <property type="match status" value="1"/>
</dbReference>
<dbReference type="GO" id="GO:0006508">
    <property type="term" value="P:proteolysis"/>
    <property type="evidence" value="ECO:0007669"/>
    <property type="project" value="InterPro"/>
</dbReference>
<evidence type="ECO:0000313" key="16">
    <source>
        <dbReference type="Proteomes" id="UP000034036"/>
    </source>
</evidence>
<dbReference type="InterPro" id="IPR039418">
    <property type="entry name" value="LexA-like"/>
</dbReference>
<dbReference type="STRING" id="1618659.UV11_C0039G0016"/>
<keyword evidence="6 12" id="KW-0068">Autocatalytic cleavage</keyword>
<evidence type="ECO:0000256" key="8">
    <source>
        <dbReference type="ARBA" id="ARBA00023125"/>
    </source>
</evidence>
<keyword evidence="10" id="KW-0234">DNA repair</keyword>
<comment type="similarity">
    <text evidence="1 12">Belongs to the peptidase S24 family.</text>
</comment>
<dbReference type="GO" id="GO:0003677">
    <property type="term" value="F:DNA binding"/>
    <property type="evidence" value="ECO:0007669"/>
    <property type="project" value="UniProtKB-KW"/>
</dbReference>